<dbReference type="SUPFAM" id="SSF90123">
    <property type="entry name" value="ABC transporter transmembrane region"/>
    <property type="match status" value="1"/>
</dbReference>
<proteinExistence type="inferred from homology"/>
<dbReference type="AlphaFoldDB" id="A0A4S9DAK3"/>
<sequence length="390" mass="44916">MPAASSSVLYPKGTNFNMDYYLSTHMPLAYKSWSDFGLKGWSVVEFGPDSDYCVQAILEWDSEESSKKALASEAAGVVMADVKNFSDKAPTFLSGKVVGTFSNDNSRIKYIQVSQFIIACLSCSVAMDNLSNTILTFLRNAWNRIIHFPSRALHLLVECFHHVGQSITSFLFYVLHGIAILFFAMIKLVLIIFGAILLLNILYITIALLTNSIKQSQARKAAKQQQEQLLRDSEEGCLLAQQRAREQEELRRHMLAEQASRQNIRQQQQERIHRDEHRTTINTDQQHRRKQLLHHQTQLELTRNFNLWRDRCNRLSQNLASVTAIPPPPSQDLAQSYKNANLTLHELKEERRLWHPDKWCGVDERYRAQVTKMATQCFQIVQSMCEKLEE</sequence>
<reference evidence="6" key="1">
    <citation type="submission" date="2018-10" db="EMBL/GenBank/DDBJ databases">
        <title>Fifty Aureobasidium pullulans genomes reveal a recombining polyextremotolerant generalist.</title>
        <authorList>
            <person name="Gostincar C."/>
            <person name="Turk M."/>
            <person name="Zajc J."/>
            <person name="Gunde-Cimerman N."/>
        </authorList>
    </citation>
    <scope>NUCLEOTIDE SEQUENCE [LARGE SCALE GENOMIC DNA]</scope>
    <source>
        <strain evidence="6">EXF-10085</strain>
    </source>
</reference>
<accession>A0A4S9DAK3</accession>
<dbReference type="PANTHER" id="PTHR40260:SF2">
    <property type="entry name" value="BLR8190 PROTEIN"/>
    <property type="match status" value="1"/>
</dbReference>
<name>A0A4S9DAK3_AURPU</name>
<dbReference type="Gene3D" id="3.30.70.100">
    <property type="match status" value="1"/>
</dbReference>
<dbReference type="InterPro" id="IPR011008">
    <property type="entry name" value="Dimeric_a/b-barrel"/>
</dbReference>
<dbReference type="InterPro" id="IPR036640">
    <property type="entry name" value="ABC1_TM_sf"/>
</dbReference>
<dbReference type="GO" id="GO:0016491">
    <property type="term" value="F:oxidoreductase activity"/>
    <property type="evidence" value="ECO:0007669"/>
    <property type="project" value="InterPro"/>
</dbReference>
<dbReference type="PANTHER" id="PTHR40260">
    <property type="entry name" value="BLR8190 PROTEIN"/>
    <property type="match status" value="1"/>
</dbReference>
<organism evidence="6">
    <name type="scientific">Aureobasidium pullulans</name>
    <name type="common">Black yeast</name>
    <name type="synonym">Pullularia pullulans</name>
    <dbReference type="NCBI Taxonomy" id="5580"/>
    <lineage>
        <taxon>Eukaryota</taxon>
        <taxon>Fungi</taxon>
        <taxon>Dikarya</taxon>
        <taxon>Ascomycota</taxon>
        <taxon>Pezizomycotina</taxon>
        <taxon>Dothideomycetes</taxon>
        <taxon>Dothideomycetidae</taxon>
        <taxon>Dothideales</taxon>
        <taxon>Saccotheciaceae</taxon>
        <taxon>Aureobasidium</taxon>
    </lineage>
</organism>
<evidence type="ECO:0000256" key="5">
    <source>
        <dbReference type="SAM" id="Phobius"/>
    </source>
</evidence>
<evidence type="ECO:0000256" key="3">
    <source>
        <dbReference type="ARBA" id="ARBA00022989"/>
    </source>
</evidence>
<comment type="similarity">
    <text evidence="1">Belongs to the tpcK family.</text>
</comment>
<evidence type="ECO:0000256" key="2">
    <source>
        <dbReference type="ARBA" id="ARBA00022692"/>
    </source>
</evidence>
<evidence type="ECO:0000256" key="4">
    <source>
        <dbReference type="ARBA" id="ARBA00023136"/>
    </source>
</evidence>
<keyword evidence="2 5" id="KW-0812">Transmembrane</keyword>
<comment type="caution">
    <text evidence="6">The sequence shown here is derived from an EMBL/GenBank/DDBJ whole genome shotgun (WGS) entry which is preliminary data.</text>
</comment>
<dbReference type="SUPFAM" id="SSF54909">
    <property type="entry name" value="Dimeric alpha+beta barrel"/>
    <property type="match status" value="1"/>
</dbReference>
<dbReference type="NCBIfam" id="TIGR02118">
    <property type="entry name" value="EthD family reductase"/>
    <property type="match status" value="1"/>
</dbReference>
<dbReference type="GO" id="GO:0005524">
    <property type="term" value="F:ATP binding"/>
    <property type="evidence" value="ECO:0007669"/>
    <property type="project" value="InterPro"/>
</dbReference>
<feature type="transmembrane region" description="Helical" evidence="5">
    <location>
        <begin position="188"/>
        <end position="210"/>
    </location>
</feature>
<gene>
    <name evidence="6" type="ORF">D6D13_01291</name>
</gene>
<dbReference type="InterPro" id="IPR009799">
    <property type="entry name" value="EthD_dom"/>
</dbReference>
<protein>
    <recommendedName>
        <fullName evidence="7">J domain-containing protein</fullName>
    </recommendedName>
</protein>
<evidence type="ECO:0000256" key="1">
    <source>
        <dbReference type="ARBA" id="ARBA00005986"/>
    </source>
</evidence>
<evidence type="ECO:0008006" key="7">
    <source>
        <dbReference type="Google" id="ProtNLM"/>
    </source>
</evidence>
<keyword evidence="4 5" id="KW-0472">Membrane</keyword>
<dbReference type="EMBL" id="QZAS01000003">
    <property type="protein sequence ID" value="THX16687.1"/>
    <property type="molecule type" value="Genomic_DNA"/>
</dbReference>
<evidence type="ECO:0000313" key="6">
    <source>
        <dbReference type="EMBL" id="THX16687.1"/>
    </source>
</evidence>
<dbReference type="GO" id="GO:0016020">
    <property type="term" value="C:membrane"/>
    <property type="evidence" value="ECO:0007669"/>
    <property type="project" value="InterPro"/>
</dbReference>
<keyword evidence="3 5" id="KW-1133">Transmembrane helix</keyword>
<feature type="transmembrane region" description="Helical" evidence="5">
    <location>
        <begin position="159"/>
        <end position="182"/>
    </location>
</feature>